<accession>A0A540W6X0</accession>
<sequence length="1451" mass="154912">MVLVEREVVLDPVRLAGLVEVSGATFVQGTPTFVQALVDAVPGVLSGLRVLLGGEAVSASLAGAVRAVAWDVTNGYGPTETSVYSVVGVVDGPVGVVPGIGGPVAGTDVFVLDEWLRPVPVGVAGELYIAGVGVARGYVGRGGLTAERFVACPFAVGGRMYRTGDVVRWDRSGGLVFVGRSDDQVKVRGFRIELGEVEAVVRGFAGVERVAVVVREVRAGDRQLVGYVVGDVDVDGLRDHVAGLLPGYMVPSVFVVLDALPLTASGKLDRRALPAPEWAGLGGGRAPRTAQESVLVGVFGEVLDAERVTIDDNFFDLGGHSLLATRLLSRIRSVLGAELSIRMVFENPTVAQLARALDDDAVGARSRVARVEQRPERIPLSYAQQRLWFLERLDVQGGTYNIPVAVRLEGNLDLASLQRALNTVVARHETLRTLFAENDGCPEQWILPEAALDLVTRQVGADELLSALTAEASRGFDLAVQLPLRAVLFSITKTEHVLLLVLHHIAGDGWSLAPLLRDFEAGYLGRELPELPVQYADYALWQREVLGSEDDTESVISQQLAFWQKALADLPDVLELPADRPRPAIASYRGARIAWQLPEAGHQAVTALARECGASVFMLLQAALAALFTRLGAGTDIPLGTGVAGRTDEALDELVGFFVNTLVLRTDTSGDPTFLELVDRVRDWDLAAYAHQDVPFERLVEVLNPERSLARHPLFQTLLTLQNTPEPDLDLPGITPSAVDVGVNQAKFDLLLDFRETFDDHGRPTGITGEIEFARDLYEAPSVELLGERLARVLEQVTTEPKRRLAEIQLLSDDEVGQQLTVWGQGAPVSQSSSVVAAFAEQVARTPDAVAVVSDEETVSYAELDARSNQWAHFLREHGVGAGTPVALLLDRSLELVVAELAVLKAGGLYVPMHAAYPADRLAWIVRDAQAPVLLTDRATLPEGLAEAVRTVLPAGHPDRVADYPTTAPQAAETPADQLAYVMYTSGTTGRPKGVMVSHRSVVDLARDPMFGTGAHDCVLMHSSHAFDASTYEVWTPLLRGGRVVVAGGGHLGPEELRAAIATHGVTGLFLTTALFNAIAMEEPQAFAGLREVLFGGEKVSVEAVDQVLLACPDVWAVNVYGPTETTTFATTLPVPRLRAAGTSVPIGAPMSGTRAYVLGDLLQLLPQGSVGELYLAGSGLARGYGGRADLTSERFVADPFGAPGGRMYRTGDLVRWTADGAIDYVGRADDQVKIRGFRIEPAEIEAVLAGHPDVVHAVVVVREDRPGDKQLVAYVVGAVDGLREYAASRLPAYMVPSAFVALDAFPLTVNGKLDKRALPAPESSGEVELVAPTSERERILCEVFAGVLGRDSVGIDDGFFDLGGDSIASIQLVSRARKAGLVLTARDVFEHKTVRELAAVATQAGAVEVPGRQGVGSVPLLPVMEWLRAGAARCASSTRPTPSPCRPTSP</sequence>
<dbReference type="InterPro" id="IPR025110">
    <property type="entry name" value="AMP-bd_C"/>
</dbReference>
<evidence type="ECO:0000313" key="6">
    <source>
        <dbReference type="EMBL" id="TQF04084.1"/>
    </source>
</evidence>
<keyword evidence="7" id="KW-1185">Reference proteome</keyword>
<dbReference type="SUPFAM" id="SSF56801">
    <property type="entry name" value="Acetyl-CoA synthetase-like"/>
    <property type="match status" value="2"/>
</dbReference>
<dbReference type="Pfam" id="PF00668">
    <property type="entry name" value="Condensation"/>
    <property type="match status" value="1"/>
</dbReference>
<comment type="cofactor">
    <cofactor evidence="1">
        <name>pantetheine 4'-phosphate</name>
        <dbReference type="ChEBI" id="CHEBI:47942"/>
    </cofactor>
</comment>
<evidence type="ECO:0000256" key="1">
    <source>
        <dbReference type="ARBA" id="ARBA00001957"/>
    </source>
</evidence>
<dbReference type="Gene3D" id="3.30.559.10">
    <property type="entry name" value="Chloramphenicol acetyltransferase-like domain"/>
    <property type="match status" value="1"/>
</dbReference>
<comment type="caution">
    <text evidence="6">The sequence shown here is derived from an EMBL/GenBank/DDBJ whole genome shotgun (WGS) entry which is preliminary data.</text>
</comment>
<evidence type="ECO:0000256" key="4">
    <source>
        <dbReference type="ARBA" id="ARBA00022553"/>
    </source>
</evidence>
<dbReference type="PANTHER" id="PTHR45527">
    <property type="entry name" value="NONRIBOSOMAL PEPTIDE SYNTHETASE"/>
    <property type="match status" value="1"/>
</dbReference>
<dbReference type="Pfam" id="PF00501">
    <property type="entry name" value="AMP-binding"/>
    <property type="match status" value="2"/>
</dbReference>
<dbReference type="FunFam" id="3.40.50.980:FF:000001">
    <property type="entry name" value="Non-ribosomal peptide synthetase"/>
    <property type="match status" value="1"/>
</dbReference>
<dbReference type="InterPro" id="IPR036736">
    <property type="entry name" value="ACP-like_sf"/>
</dbReference>
<name>A0A540W6X0_9ACTN</name>
<dbReference type="InterPro" id="IPR020845">
    <property type="entry name" value="AMP-binding_CS"/>
</dbReference>
<dbReference type="FunFam" id="2.30.38.10:FF:000001">
    <property type="entry name" value="Non-ribosomal peptide synthetase PvdI"/>
    <property type="match status" value="2"/>
</dbReference>
<keyword evidence="3" id="KW-0596">Phosphopantetheine</keyword>
<dbReference type="EMBL" id="VIGB01000003">
    <property type="protein sequence ID" value="TQF04084.1"/>
    <property type="molecule type" value="Genomic_DNA"/>
</dbReference>
<dbReference type="SMART" id="SM00823">
    <property type="entry name" value="PKS_PP"/>
    <property type="match status" value="2"/>
</dbReference>
<gene>
    <name evidence="6" type="ORF">E6W39_19945</name>
</gene>
<dbReference type="InterPro" id="IPR006162">
    <property type="entry name" value="Ppantetheine_attach_site"/>
</dbReference>
<dbReference type="Pfam" id="PF00550">
    <property type="entry name" value="PP-binding"/>
    <property type="match status" value="2"/>
</dbReference>
<dbReference type="GO" id="GO:0005829">
    <property type="term" value="C:cytosol"/>
    <property type="evidence" value="ECO:0007669"/>
    <property type="project" value="TreeGrafter"/>
</dbReference>
<evidence type="ECO:0000313" key="7">
    <source>
        <dbReference type="Proteomes" id="UP000319103"/>
    </source>
</evidence>
<dbReference type="InterPro" id="IPR000873">
    <property type="entry name" value="AMP-dep_synth/lig_dom"/>
</dbReference>
<dbReference type="Gene3D" id="3.30.559.30">
    <property type="entry name" value="Nonribosomal peptide synthetase, condensation domain"/>
    <property type="match status" value="1"/>
</dbReference>
<dbReference type="SUPFAM" id="SSF47336">
    <property type="entry name" value="ACP-like"/>
    <property type="match status" value="2"/>
</dbReference>
<dbReference type="GO" id="GO:0031177">
    <property type="term" value="F:phosphopantetheine binding"/>
    <property type="evidence" value="ECO:0007669"/>
    <property type="project" value="InterPro"/>
</dbReference>
<dbReference type="Gene3D" id="3.30.300.30">
    <property type="match status" value="2"/>
</dbReference>
<dbReference type="Gene3D" id="3.40.50.980">
    <property type="match status" value="3"/>
</dbReference>
<dbReference type="PROSITE" id="PS50075">
    <property type="entry name" value="CARRIER"/>
    <property type="match status" value="2"/>
</dbReference>
<evidence type="ECO:0000256" key="3">
    <source>
        <dbReference type="ARBA" id="ARBA00022450"/>
    </source>
</evidence>
<dbReference type="InterPro" id="IPR001242">
    <property type="entry name" value="Condensation_dom"/>
</dbReference>
<feature type="domain" description="Carrier" evidence="5">
    <location>
        <begin position="286"/>
        <end position="361"/>
    </location>
</feature>
<protein>
    <submittedName>
        <fullName evidence="6">Amino acid adenylation domain-containing protein</fullName>
    </submittedName>
</protein>
<dbReference type="InterPro" id="IPR010071">
    <property type="entry name" value="AA_adenyl_dom"/>
</dbReference>
<dbReference type="CDD" id="cd19540">
    <property type="entry name" value="LCL_NRPS-like"/>
    <property type="match status" value="1"/>
</dbReference>
<dbReference type="FunFam" id="3.30.300.30:FF:000010">
    <property type="entry name" value="Enterobactin synthetase component F"/>
    <property type="match status" value="2"/>
</dbReference>
<keyword evidence="4" id="KW-0597">Phosphoprotein</keyword>
<dbReference type="PROSITE" id="PS00455">
    <property type="entry name" value="AMP_BINDING"/>
    <property type="match status" value="1"/>
</dbReference>
<evidence type="ECO:0000259" key="5">
    <source>
        <dbReference type="PROSITE" id="PS50075"/>
    </source>
</evidence>
<dbReference type="InterPro" id="IPR020806">
    <property type="entry name" value="PKS_PP-bd"/>
</dbReference>
<dbReference type="Gene3D" id="2.30.38.10">
    <property type="entry name" value="Luciferase, Domain 3"/>
    <property type="match status" value="2"/>
</dbReference>
<dbReference type="PANTHER" id="PTHR45527:SF1">
    <property type="entry name" value="FATTY ACID SYNTHASE"/>
    <property type="match status" value="1"/>
</dbReference>
<feature type="domain" description="Carrier" evidence="5">
    <location>
        <begin position="1332"/>
        <end position="1406"/>
    </location>
</feature>
<dbReference type="GO" id="GO:0003824">
    <property type="term" value="F:catalytic activity"/>
    <property type="evidence" value="ECO:0007669"/>
    <property type="project" value="InterPro"/>
</dbReference>
<comment type="similarity">
    <text evidence="2">Belongs to the ATP-dependent AMP-binding enzyme family.</text>
</comment>
<dbReference type="GO" id="GO:0017000">
    <property type="term" value="P:antibiotic biosynthetic process"/>
    <property type="evidence" value="ECO:0007669"/>
    <property type="project" value="UniProtKB-ARBA"/>
</dbReference>
<dbReference type="FunFam" id="1.10.1200.10:FF:000005">
    <property type="entry name" value="Nonribosomal peptide synthetase 1"/>
    <property type="match status" value="2"/>
</dbReference>
<dbReference type="CDD" id="cd12117">
    <property type="entry name" value="A_NRPS_Srf_like"/>
    <property type="match status" value="1"/>
</dbReference>
<evidence type="ECO:0000256" key="2">
    <source>
        <dbReference type="ARBA" id="ARBA00006432"/>
    </source>
</evidence>
<dbReference type="Pfam" id="PF13193">
    <property type="entry name" value="AMP-binding_C"/>
    <property type="match status" value="2"/>
</dbReference>
<dbReference type="InterPro" id="IPR045851">
    <property type="entry name" value="AMP-bd_C_sf"/>
</dbReference>
<dbReference type="NCBIfam" id="TIGR01733">
    <property type="entry name" value="AA-adenyl-dom"/>
    <property type="match status" value="1"/>
</dbReference>
<dbReference type="GO" id="GO:0043041">
    <property type="term" value="P:amino acid activation for nonribosomal peptide biosynthetic process"/>
    <property type="evidence" value="ECO:0007669"/>
    <property type="project" value="TreeGrafter"/>
</dbReference>
<organism evidence="6 7">
    <name type="scientific">Kitasatospora acidiphila</name>
    <dbReference type="NCBI Taxonomy" id="2567942"/>
    <lineage>
        <taxon>Bacteria</taxon>
        <taxon>Bacillati</taxon>
        <taxon>Actinomycetota</taxon>
        <taxon>Actinomycetes</taxon>
        <taxon>Kitasatosporales</taxon>
        <taxon>Streptomycetaceae</taxon>
        <taxon>Kitasatospora</taxon>
    </lineage>
</organism>
<dbReference type="PROSITE" id="PS00012">
    <property type="entry name" value="PHOSPHOPANTETHEINE"/>
    <property type="match status" value="2"/>
</dbReference>
<dbReference type="GO" id="GO:0044550">
    <property type="term" value="P:secondary metabolite biosynthetic process"/>
    <property type="evidence" value="ECO:0007669"/>
    <property type="project" value="UniProtKB-ARBA"/>
</dbReference>
<reference evidence="6 7" key="1">
    <citation type="submission" date="2019-06" db="EMBL/GenBank/DDBJ databases">
        <title>Description of Kitasatospora acidophila sp. nov. isolated from pine grove soil, and reclassification of Streptomyces novaecaesareae to Kitasatospora novaeceasareae comb. nov.</title>
        <authorList>
            <person name="Kim M.J."/>
        </authorList>
    </citation>
    <scope>NUCLEOTIDE SEQUENCE [LARGE SCALE GENOMIC DNA]</scope>
    <source>
        <strain evidence="6 7">MMS16-CNU292</strain>
    </source>
</reference>
<dbReference type="InterPro" id="IPR009081">
    <property type="entry name" value="PP-bd_ACP"/>
</dbReference>
<dbReference type="Gene3D" id="1.10.1200.10">
    <property type="entry name" value="ACP-like"/>
    <property type="match status" value="2"/>
</dbReference>
<dbReference type="InterPro" id="IPR023213">
    <property type="entry name" value="CAT-like_dom_sf"/>
</dbReference>
<dbReference type="OrthoDB" id="2472181at2"/>
<proteinExistence type="inferred from homology"/>
<dbReference type="FunFam" id="3.40.50.12780:FF:000012">
    <property type="entry name" value="Non-ribosomal peptide synthetase"/>
    <property type="match status" value="1"/>
</dbReference>
<dbReference type="Proteomes" id="UP000319103">
    <property type="component" value="Unassembled WGS sequence"/>
</dbReference>
<dbReference type="SUPFAM" id="SSF52777">
    <property type="entry name" value="CoA-dependent acyltransferases"/>
    <property type="match status" value="2"/>
</dbReference>
<dbReference type="GO" id="GO:0008610">
    <property type="term" value="P:lipid biosynthetic process"/>
    <property type="evidence" value="ECO:0007669"/>
    <property type="project" value="UniProtKB-ARBA"/>
</dbReference>